<dbReference type="SUPFAM" id="SSF50715">
    <property type="entry name" value="Ribosomal protein L25-like"/>
    <property type="match status" value="1"/>
</dbReference>
<dbReference type="HAMAP" id="MF_01334">
    <property type="entry name" value="Ribosomal_bL25_CTC"/>
    <property type="match status" value="1"/>
</dbReference>
<evidence type="ECO:0000313" key="9">
    <source>
        <dbReference type="EMBL" id="SDC72839.1"/>
    </source>
</evidence>
<dbReference type="AlphaFoldDB" id="A0A1G6NYI4"/>
<dbReference type="NCBIfam" id="TIGR00731">
    <property type="entry name" value="bL25_bact_ctc"/>
    <property type="match status" value="1"/>
</dbReference>
<dbReference type="GO" id="GO:0022625">
    <property type="term" value="C:cytosolic large ribosomal subunit"/>
    <property type="evidence" value="ECO:0007669"/>
    <property type="project" value="TreeGrafter"/>
</dbReference>
<evidence type="ECO:0000256" key="2">
    <source>
        <dbReference type="ARBA" id="ARBA00022884"/>
    </source>
</evidence>
<dbReference type="STRING" id="1464122.SAMN05421737_11413"/>
<reference evidence="10" key="1">
    <citation type="submission" date="2016-09" db="EMBL/GenBank/DDBJ databases">
        <authorList>
            <person name="Varghese N."/>
            <person name="Submissions S."/>
        </authorList>
    </citation>
    <scope>NUCLEOTIDE SEQUENCE [LARGE SCALE GENOMIC DNA]</scope>
    <source>
        <strain evidence="10">25nlg</strain>
    </source>
</reference>
<dbReference type="InterPro" id="IPR001021">
    <property type="entry name" value="Ribosomal_bL25_long"/>
</dbReference>
<dbReference type="InterPro" id="IPR020057">
    <property type="entry name" value="Ribosomal_bL25_b-dom"/>
</dbReference>
<dbReference type="GO" id="GO:0006412">
    <property type="term" value="P:translation"/>
    <property type="evidence" value="ECO:0007669"/>
    <property type="project" value="UniProtKB-UniRule"/>
</dbReference>
<keyword evidence="10" id="KW-1185">Reference proteome</keyword>
<dbReference type="CDD" id="cd00495">
    <property type="entry name" value="Ribosomal_L25_TL5_CTC"/>
    <property type="match status" value="1"/>
</dbReference>
<evidence type="ECO:0000256" key="4">
    <source>
        <dbReference type="ARBA" id="ARBA00023274"/>
    </source>
</evidence>
<evidence type="ECO:0000256" key="1">
    <source>
        <dbReference type="ARBA" id="ARBA00022730"/>
    </source>
</evidence>
<dbReference type="RefSeq" id="WP_090776647.1">
    <property type="nucleotide sequence ID" value="NZ_FMYM01000014.1"/>
</dbReference>
<keyword evidence="1 5" id="KW-0699">rRNA-binding</keyword>
<evidence type="ECO:0000256" key="3">
    <source>
        <dbReference type="ARBA" id="ARBA00022980"/>
    </source>
</evidence>
<evidence type="ECO:0000313" key="10">
    <source>
        <dbReference type="Proteomes" id="UP000242662"/>
    </source>
</evidence>
<dbReference type="Pfam" id="PF01386">
    <property type="entry name" value="Ribosomal_L25p"/>
    <property type="match status" value="1"/>
</dbReference>
<feature type="compositionally biased region" description="Acidic residues" evidence="6">
    <location>
        <begin position="192"/>
        <end position="205"/>
    </location>
</feature>
<evidence type="ECO:0000256" key="6">
    <source>
        <dbReference type="SAM" id="MobiDB-lite"/>
    </source>
</evidence>
<dbReference type="GO" id="GO:0003735">
    <property type="term" value="F:structural constituent of ribosome"/>
    <property type="evidence" value="ECO:0007669"/>
    <property type="project" value="InterPro"/>
</dbReference>
<evidence type="ECO:0000259" key="7">
    <source>
        <dbReference type="Pfam" id="PF01386"/>
    </source>
</evidence>
<dbReference type="GO" id="GO:0008097">
    <property type="term" value="F:5S rRNA binding"/>
    <property type="evidence" value="ECO:0007669"/>
    <property type="project" value="InterPro"/>
</dbReference>
<accession>A0A1G6NYI4</accession>
<keyword evidence="2 5" id="KW-0694">RNA-binding</keyword>
<name>A0A1G6NYI4_9BACI</name>
<dbReference type="Gene3D" id="2.170.120.20">
    <property type="entry name" value="Ribosomal protein L25, beta domain"/>
    <property type="match status" value="1"/>
</dbReference>
<keyword evidence="3 5" id="KW-0689">Ribosomal protein</keyword>
<comment type="function">
    <text evidence="5">This is one of the proteins that binds to the 5S RNA in the ribosome where it forms part of the central protuberance.</text>
</comment>
<keyword evidence="4 5" id="KW-0687">Ribonucleoprotein</keyword>
<feature type="region of interest" description="Disordered" evidence="6">
    <location>
        <begin position="179"/>
        <end position="205"/>
    </location>
</feature>
<dbReference type="InterPro" id="IPR020056">
    <property type="entry name" value="Rbsml_bL25/Gln-tRNA_synth_N"/>
</dbReference>
<sequence>MTTLHARMRQDLRGQKAKHVRKEGLVPGVVYGKKIESQNVAVDHTDLKKLLREIGQNGLLKLDVENDQSYQVMIQAVQKDPLKNDYLHIDFFEVDMLNEIQAQVPVHIEGDSPGVSQGGLLNHQLHELTVRCLPADIPASITVDISQLQIGDVLHVAHVRPNVAVHIINEDEDTVVAVQPPAVETAEPKETEEGDQEAEASADAS</sequence>
<dbReference type="Gene3D" id="2.40.240.10">
    <property type="entry name" value="Ribosomal Protein L25, Chain P"/>
    <property type="match status" value="1"/>
</dbReference>
<comment type="subunit">
    <text evidence="5">Part of the 50S ribosomal subunit; part of the 5S rRNA/L5/L18/L25 subcomplex. Contacts the 5S rRNA. Binds to the 5S rRNA independently of L5 and L18.</text>
</comment>
<dbReference type="Pfam" id="PF14693">
    <property type="entry name" value="Ribosomal_TL5_C"/>
    <property type="match status" value="1"/>
</dbReference>
<comment type="similarity">
    <text evidence="5">Belongs to the bacterial ribosomal protein bL25 family. CTC subfamily.</text>
</comment>
<evidence type="ECO:0000256" key="5">
    <source>
        <dbReference type="HAMAP-Rule" id="MF_01334"/>
    </source>
</evidence>
<dbReference type="InterPro" id="IPR011035">
    <property type="entry name" value="Ribosomal_bL25/Gln-tRNA_synth"/>
</dbReference>
<gene>
    <name evidence="5" type="primary">rplY</name>
    <name evidence="5" type="synonym">ctc</name>
    <name evidence="9" type="ORF">SAMN05421737_11413</name>
</gene>
<evidence type="ECO:0000259" key="8">
    <source>
        <dbReference type="Pfam" id="PF14693"/>
    </source>
</evidence>
<protein>
    <recommendedName>
        <fullName evidence="5">Large ribosomal subunit protein bL25</fullName>
    </recommendedName>
    <alternativeName>
        <fullName evidence="5">General stress protein CTC</fullName>
    </alternativeName>
</protein>
<dbReference type="InterPro" id="IPR037121">
    <property type="entry name" value="Ribosomal_bL25_C"/>
</dbReference>
<dbReference type="Proteomes" id="UP000242662">
    <property type="component" value="Unassembled WGS sequence"/>
</dbReference>
<dbReference type="PANTHER" id="PTHR33284">
    <property type="entry name" value="RIBOSOMAL PROTEIN L25/GLN-TRNA SYNTHETASE, ANTI-CODON-BINDING DOMAIN-CONTAINING PROTEIN"/>
    <property type="match status" value="1"/>
</dbReference>
<dbReference type="InterPro" id="IPR029751">
    <property type="entry name" value="Ribosomal_L25_dom"/>
</dbReference>
<dbReference type="OrthoDB" id="9790002at2"/>
<dbReference type="NCBIfam" id="NF004133">
    <property type="entry name" value="PRK05618.2-4"/>
    <property type="match status" value="1"/>
</dbReference>
<dbReference type="InterPro" id="IPR020930">
    <property type="entry name" value="Ribosomal_uL5_bac-type"/>
</dbReference>
<feature type="domain" description="Large ribosomal subunit protein bL25 beta" evidence="8">
    <location>
        <begin position="99"/>
        <end position="181"/>
    </location>
</feature>
<dbReference type="PANTHER" id="PTHR33284:SF1">
    <property type="entry name" value="RIBOSOMAL PROTEIN L25_GLN-TRNA SYNTHETASE, ANTI-CODON-BINDING DOMAIN-CONTAINING PROTEIN"/>
    <property type="match status" value="1"/>
</dbReference>
<organism evidence="9 10">
    <name type="scientific">Shouchella lonarensis</name>
    <dbReference type="NCBI Taxonomy" id="1464122"/>
    <lineage>
        <taxon>Bacteria</taxon>
        <taxon>Bacillati</taxon>
        <taxon>Bacillota</taxon>
        <taxon>Bacilli</taxon>
        <taxon>Bacillales</taxon>
        <taxon>Bacillaceae</taxon>
        <taxon>Shouchella</taxon>
    </lineage>
</organism>
<proteinExistence type="inferred from homology"/>
<feature type="domain" description="Large ribosomal subunit protein bL25 L25" evidence="7">
    <location>
        <begin position="4"/>
        <end position="91"/>
    </location>
</feature>
<dbReference type="EMBL" id="FMYM01000014">
    <property type="protein sequence ID" value="SDC72839.1"/>
    <property type="molecule type" value="Genomic_DNA"/>
</dbReference>